<dbReference type="SUPFAM" id="SSF50118">
    <property type="entry name" value="Cell growth inhibitor/plasmid maintenance toxic component"/>
    <property type="match status" value="1"/>
</dbReference>
<dbReference type="InterPro" id="IPR003477">
    <property type="entry name" value="PemK-like"/>
</dbReference>
<dbReference type="Proteomes" id="UP000542973">
    <property type="component" value="Unassembled WGS sequence"/>
</dbReference>
<dbReference type="AlphaFoldDB" id="A0A849BHC3"/>
<dbReference type="EMBL" id="CP098735">
    <property type="protein sequence ID" value="USE76671.1"/>
    <property type="molecule type" value="Genomic_DNA"/>
</dbReference>
<dbReference type="EMBL" id="JABEMD010000050">
    <property type="protein sequence ID" value="NNH13504.1"/>
    <property type="molecule type" value="Genomic_DNA"/>
</dbReference>
<name>A0A849BHC3_9BURK</name>
<sequence>MRSTTTSGTAIGAFATADVQHRVPQTGEIWWMSLDPTKGHEQAGFRPILVLSPAGINGPTKRFIGVPLTTSLAPAGTARARMQVRISGMPRECAALPDQITTLDWIARSARYDGQCATEQELKEIRLRVAAICGIG</sequence>
<evidence type="ECO:0000313" key="3">
    <source>
        <dbReference type="Proteomes" id="UP000542973"/>
    </source>
</evidence>
<dbReference type="GO" id="GO:0004521">
    <property type="term" value="F:RNA endonuclease activity"/>
    <property type="evidence" value="ECO:0007669"/>
    <property type="project" value="TreeGrafter"/>
</dbReference>
<accession>A0A849BHC3</accession>
<reference evidence="2" key="2">
    <citation type="submission" date="2022-06" db="EMBL/GenBank/DDBJ databases">
        <title>Complete genome sequence and characterization of Cupriavidus gilardii QJ1 isolated from contaminating cells.</title>
        <authorList>
            <person name="Qi J."/>
        </authorList>
    </citation>
    <scope>NUCLEOTIDE SEQUENCE</scope>
    <source>
        <strain evidence="2">QJ1</strain>
    </source>
</reference>
<proteinExistence type="predicted"/>
<evidence type="ECO:0000313" key="2">
    <source>
        <dbReference type="EMBL" id="USE76671.1"/>
    </source>
</evidence>
<organism evidence="1 3">
    <name type="scientific">Cupriavidus gilardii</name>
    <dbReference type="NCBI Taxonomy" id="82541"/>
    <lineage>
        <taxon>Bacteria</taxon>
        <taxon>Pseudomonadati</taxon>
        <taxon>Pseudomonadota</taxon>
        <taxon>Betaproteobacteria</taxon>
        <taxon>Burkholderiales</taxon>
        <taxon>Burkholderiaceae</taxon>
        <taxon>Cupriavidus</taxon>
    </lineage>
</organism>
<dbReference type="PANTHER" id="PTHR33988">
    <property type="entry name" value="ENDORIBONUCLEASE MAZF-RELATED"/>
    <property type="match status" value="1"/>
</dbReference>
<reference evidence="1 3" key="1">
    <citation type="submission" date="2020-05" db="EMBL/GenBank/DDBJ databases">
        <title>MicrobeNet Type strains.</title>
        <authorList>
            <person name="Nicholson A.C."/>
        </authorList>
    </citation>
    <scope>NUCLEOTIDE SEQUENCE [LARGE SCALE GENOMIC DNA]</scope>
    <source>
        <strain evidence="1 3">ATCC 700815</strain>
    </source>
</reference>
<evidence type="ECO:0000313" key="4">
    <source>
        <dbReference type="Proteomes" id="UP001056648"/>
    </source>
</evidence>
<dbReference type="InterPro" id="IPR011067">
    <property type="entry name" value="Plasmid_toxin/cell-grow_inhib"/>
</dbReference>
<dbReference type="RefSeq" id="WP_082371824.1">
    <property type="nucleotide sequence ID" value="NZ_BAAAEB010000013.1"/>
</dbReference>
<gene>
    <name evidence="1" type="ORF">HLB16_21870</name>
    <name evidence="2" type="ORF">NDR89_05200</name>
</gene>
<protein>
    <submittedName>
        <fullName evidence="1">Growth inhibitor PemK</fullName>
    </submittedName>
    <submittedName>
        <fullName evidence="2">Type II toxin-antitoxin system PemK/MazF family toxin</fullName>
    </submittedName>
</protein>
<dbReference type="PANTHER" id="PTHR33988:SF3">
    <property type="entry name" value="ENDORIBONUCLEASE TOXIN CHPB-RELATED"/>
    <property type="match status" value="1"/>
</dbReference>
<dbReference type="Gene3D" id="2.30.30.110">
    <property type="match status" value="1"/>
</dbReference>
<dbReference type="Proteomes" id="UP001056648">
    <property type="component" value="Chromosome 1"/>
</dbReference>
<evidence type="ECO:0000313" key="1">
    <source>
        <dbReference type="EMBL" id="NNH13504.1"/>
    </source>
</evidence>
<dbReference type="GO" id="GO:0003677">
    <property type="term" value="F:DNA binding"/>
    <property type="evidence" value="ECO:0007669"/>
    <property type="project" value="InterPro"/>
</dbReference>
<dbReference type="GO" id="GO:0006402">
    <property type="term" value="P:mRNA catabolic process"/>
    <property type="evidence" value="ECO:0007669"/>
    <property type="project" value="TreeGrafter"/>
</dbReference>
<keyword evidence="4" id="KW-1185">Reference proteome</keyword>
<dbReference type="Pfam" id="PF02452">
    <property type="entry name" value="PemK_toxin"/>
    <property type="match status" value="1"/>
</dbReference>
<dbReference type="GO" id="GO:0016075">
    <property type="term" value="P:rRNA catabolic process"/>
    <property type="evidence" value="ECO:0007669"/>
    <property type="project" value="TreeGrafter"/>
</dbReference>